<keyword evidence="2" id="KW-1185">Reference proteome</keyword>
<gene>
    <name evidence="1" type="ORF">JKG61_08720</name>
</gene>
<dbReference type="RefSeq" id="WP_202102590.1">
    <property type="nucleotide sequence ID" value="NZ_JAERTY010000004.1"/>
</dbReference>
<sequence>MNQTFIKINEDITTYVKQLEEQYQHDSSQIIEMAIRFVSAKLEKVKEQFESVPDISEQDEIFYFKNIKCHLLALIQYYYIVQNIETKKPAIPIRKIKKYYLKQLWKTKQKISSNRFYYNYYKSNCNKLDKQFFTRLDHDFFLPYNDIIVDVDKRYTTPMVYTFSNVEALEMTRHYLKKKVKKTDTPQPFIPQKQAKIKWTASKADLIESIYALHSTGVFNNGKADLKEIAEYFQEIFDVDLGQYNRVFYDIRSRKNSKTKFLDQAKEALIKRIKDTDNELFP</sequence>
<name>A0ABS1R2A2_9SPHI</name>
<proteinExistence type="predicted"/>
<accession>A0ABS1R2A2</accession>
<protein>
    <submittedName>
        <fullName evidence="1">RteC domain-containing protein</fullName>
    </submittedName>
</protein>
<dbReference type="Proteomes" id="UP000625283">
    <property type="component" value="Unassembled WGS sequence"/>
</dbReference>
<evidence type="ECO:0000313" key="2">
    <source>
        <dbReference type="Proteomes" id="UP000625283"/>
    </source>
</evidence>
<reference evidence="1 2" key="1">
    <citation type="submission" date="2021-01" db="EMBL/GenBank/DDBJ databases">
        <title>C459-1 draft genome sequence.</title>
        <authorList>
            <person name="Zhang X.-F."/>
        </authorList>
    </citation>
    <scope>NUCLEOTIDE SEQUENCE [LARGE SCALE GENOMIC DNA]</scope>
    <source>
        <strain evidence="2">C459-1</strain>
    </source>
</reference>
<dbReference type="InterPro" id="IPR018534">
    <property type="entry name" value="Tet_reg_excision_RteC"/>
</dbReference>
<dbReference type="Pfam" id="PF09357">
    <property type="entry name" value="RteC"/>
    <property type="match status" value="1"/>
</dbReference>
<dbReference type="EMBL" id="JAERTY010000004">
    <property type="protein sequence ID" value="MBL1408829.1"/>
    <property type="molecule type" value="Genomic_DNA"/>
</dbReference>
<organism evidence="1 2">
    <name type="scientific">Sphingobacterium faecale</name>
    <dbReference type="NCBI Taxonomy" id="2803775"/>
    <lineage>
        <taxon>Bacteria</taxon>
        <taxon>Pseudomonadati</taxon>
        <taxon>Bacteroidota</taxon>
        <taxon>Sphingobacteriia</taxon>
        <taxon>Sphingobacteriales</taxon>
        <taxon>Sphingobacteriaceae</taxon>
        <taxon>Sphingobacterium</taxon>
    </lineage>
</organism>
<evidence type="ECO:0000313" key="1">
    <source>
        <dbReference type="EMBL" id="MBL1408829.1"/>
    </source>
</evidence>
<comment type="caution">
    <text evidence="1">The sequence shown here is derived from an EMBL/GenBank/DDBJ whole genome shotgun (WGS) entry which is preliminary data.</text>
</comment>